<dbReference type="Pfam" id="PF13508">
    <property type="entry name" value="Acetyltransf_7"/>
    <property type="match status" value="1"/>
</dbReference>
<evidence type="ECO:0000313" key="4">
    <source>
        <dbReference type="EMBL" id="MEI4769017.1"/>
    </source>
</evidence>
<gene>
    <name evidence="4" type="ORF">WAX74_05000</name>
</gene>
<keyword evidence="1 4" id="KW-0808">Transferase</keyword>
<dbReference type="CDD" id="cd04301">
    <property type="entry name" value="NAT_SF"/>
    <property type="match status" value="2"/>
</dbReference>
<dbReference type="InterPro" id="IPR016181">
    <property type="entry name" value="Acyl_CoA_acyltransferase"/>
</dbReference>
<dbReference type="RefSeq" id="WP_336496566.1">
    <property type="nucleotide sequence ID" value="NZ_JBAWSY010000002.1"/>
</dbReference>
<comment type="caution">
    <text evidence="4">The sequence shown here is derived from an EMBL/GenBank/DDBJ whole genome shotgun (WGS) entry which is preliminary data.</text>
</comment>
<evidence type="ECO:0000259" key="3">
    <source>
        <dbReference type="PROSITE" id="PS51186"/>
    </source>
</evidence>
<reference evidence="4 5" key="1">
    <citation type="submission" date="2024-01" db="EMBL/GenBank/DDBJ databases">
        <title>Seven novel Bacillus-like species.</title>
        <authorList>
            <person name="Liu G."/>
        </authorList>
    </citation>
    <scope>NUCLEOTIDE SEQUENCE [LARGE SCALE GENOMIC DNA]</scope>
    <source>
        <strain evidence="4 5">FJAT-51614</strain>
    </source>
</reference>
<dbReference type="Pfam" id="PF00583">
    <property type="entry name" value="Acetyltransf_1"/>
    <property type="match status" value="1"/>
</dbReference>
<accession>A0ABU8F440</accession>
<protein>
    <submittedName>
        <fullName evidence="4">GNAT family N-acetyltransferase</fullName>
        <ecNumber evidence="4">2.3.1.-</ecNumber>
    </submittedName>
</protein>
<dbReference type="EC" id="2.3.1.-" evidence="4"/>
<evidence type="ECO:0000313" key="5">
    <source>
        <dbReference type="Proteomes" id="UP001364890"/>
    </source>
</evidence>
<sequence length="235" mass="26225">MLAYNDEADKLVGLATAIDRIATLDFEWSAVVSPSFRRQGIGEQLVEELKRNFEQRGAETDLALVPETAEIGQLLLTKHGYSHDFSERTMVGNAEIIPVSNDIKIIPYTEEESAVIKVLVSAFGDTEEEARELIRFNTVTPNRQLMIALMDNEVVGTVSLVDDSDKLWVTGLAVHEKARGRGIATALLNWSKNEAHLLGKSSVYLDVETDNENALSIYSKAGFQTIQHTHFYRKE</sequence>
<dbReference type="SUPFAM" id="SSF55729">
    <property type="entry name" value="Acyl-CoA N-acyltransferases (Nat)"/>
    <property type="match status" value="1"/>
</dbReference>
<dbReference type="PANTHER" id="PTHR43877">
    <property type="entry name" value="AMINOALKYLPHOSPHONATE N-ACETYLTRANSFERASE-RELATED-RELATED"/>
    <property type="match status" value="1"/>
</dbReference>
<keyword evidence="2 4" id="KW-0012">Acyltransferase</keyword>
<keyword evidence="5" id="KW-1185">Reference proteome</keyword>
<dbReference type="Gene3D" id="3.40.630.30">
    <property type="match status" value="1"/>
</dbReference>
<dbReference type="InterPro" id="IPR000182">
    <property type="entry name" value="GNAT_dom"/>
</dbReference>
<name>A0ABU8F440_9BACI</name>
<dbReference type="PROSITE" id="PS51186">
    <property type="entry name" value="GNAT"/>
    <property type="match status" value="2"/>
</dbReference>
<feature type="domain" description="N-acetyltransferase" evidence="3">
    <location>
        <begin position="103"/>
        <end position="235"/>
    </location>
</feature>
<proteinExistence type="predicted"/>
<evidence type="ECO:0000256" key="1">
    <source>
        <dbReference type="ARBA" id="ARBA00022679"/>
    </source>
</evidence>
<feature type="domain" description="N-acetyltransferase" evidence="3">
    <location>
        <begin position="1"/>
        <end position="106"/>
    </location>
</feature>
<organism evidence="4 5">
    <name type="scientific">Psychrobacillus mangrovi</name>
    <dbReference type="NCBI Taxonomy" id="3117745"/>
    <lineage>
        <taxon>Bacteria</taxon>
        <taxon>Bacillati</taxon>
        <taxon>Bacillota</taxon>
        <taxon>Bacilli</taxon>
        <taxon>Bacillales</taxon>
        <taxon>Bacillaceae</taxon>
        <taxon>Psychrobacillus</taxon>
    </lineage>
</organism>
<evidence type="ECO:0000256" key="2">
    <source>
        <dbReference type="ARBA" id="ARBA00023315"/>
    </source>
</evidence>
<dbReference type="Proteomes" id="UP001364890">
    <property type="component" value="Unassembled WGS sequence"/>
</dbReference>
<dbReference type="InterPro" id="IPR050832">
    <property type="entry name" value="Bact_Acetyltransf"/>
</dbReference>
<dbReference type="EMBL" id="JBAWSY010000002">
    <property type="protein sequence ID" value="MEI4769017.1"/>
    <property type="molecule type" value="Genomic_DNA"/>
</dbReference>
<dbReference type="GO" id="GO:0016746">
    <property type="term" value="F:acyltransferase activity"/>
    <property type="evidence" value="ECO:0007669"/>
    <property type="project" value="UniProtKB-KW"/>
</dbReference>